<dbReference type="PANTHER" id="PTHR47171:SF2">
    <property type="entry name" value="TRANSCRIPTION FACTOR, PUTATIVE-RELATED"/>
    <property type="match status" value="1"/>
</dbReference>
<evidence type="ECO:0000256" key="1">
    <source>
        <dbReference type="ARBA" id="ARBA00022723"/>
    </source>
</evidence>
<dbReference type="GO" id="GO:0008270">
    <property type="term" value="F:zinc ion binding"/>
    <property type="evidence" value="ECO:0007669"/>
    <property type="project" value="InterPro"/>
</dbReference>
<dbReference type="EMBL" id="KV878136">
    <property type="protein sequence ID" value="OJJ07211.1"/>
    <property type="molecule type" value="Genomic_DNA"/>
</dbReference>
<dbReference type="SUPFAM" id="SSF57701">
    <property type="entry name" value="Zn2/Cys6 DNA-binding domain"/>
    <property type="match status" value="1"/>
</dbReference>
<proteinExistence type="predicted"/>
<dbReference type="GO" id="GO:0000981">
    <property type="term" value="F:DNA-binding transcription factor activity, RNA polymerase II-specific"/>
    <property type="evidence" value="ECO:0007669"/>
    <property type="project" value="InterPro"/>
</dbReference>
<name>A0A1L9Q0C1_ASPVE</name>
<evidence type="ECO:0000256" key="4">
    <source>
        <dbReference type="ARBA" id="ARBA00023125"/>
    </source>
</evidence>
<evidence type="ECO:0000259" key="8">
    <source>
        <dbReference type="SMART" id="SM00066"/>
    </source>
</evidence>
<dbReference type="STRING" id="1036611.A0A1L9Q0C1"/>
<evidence type="ECO:0000313" key="10">
    <source>
        <dbReference type="EMBL" id="OJJ07211.1"/>
    </source>
</evidence>
<dbReference type="CDD" id="cd00067">
    <property type="entry name" value="GAL4"/>
    <property type="match status" value="1"/>
</dbReference>
<dbReference type="AlphaFoldDB" id="A0A1L9Q0C1"/>
<gene>
    <name evidence="10" type="ORF">ASPVEDRAFT_361731</name>
</gene>
<dbReference type="PANTHER" id="PTHR47171">
    <property type="entry name" value="FARA-RELATED"/>
    <property type="match status" value="1"/>
</dbReference>
<evidence type="ECO:0000313" key="11">
    <source>
        <dbReference type="Proteomes" id="UP000184073"/>
    </source>
</evidence>
<keyword evidence="1" id="KW-0479">Metal-binding</keyword>
<dbReference type="Pfam" id="PF04082">
    <property type="entry name" value="Fungal_trans"/>
    <property type="match status" value="1"/>
</dbReference>
<reference evidence="11" key="1">
    <citation type="journal article" date="2017" name="Genome Biol.">
        <title>Comparative genomics reveals high biological diversity and specific adaptations in the industrially and medically important fungal genus Aspergillus.</title>
        <authorList>
            <person name="de Vries R.P."/>
            <person name="Riley R."/>
            <person name="Wiebenga A."/>
            <person name="Aguilar-Osorio G."/>
            <person name="Amillis S."/>
            <person name="Uchima C.A."/>
            <person name="Anderluh G."/>
            <person name="Asadollahi M."/>
            <person name="Askin M."/>
            <person name="Barry K."/>
            <person name="Battaglia E."/>
            <person name="Bayram O."/>
            <person name="Benocci T."/>
            <person name="Braus-Stromeyer S.A."/>
            <person name="Caldana C."/>
            <person name="Canovas D."/>
            <person name="Cerqueira G.C."/>
            <person name="Chen F."/>
            <person name="Chen W."/>
            <person name="Choi C."/>
            <person name="Clum A."/>
            <person name="Dos Santos R.A."/>
            <person name="Damasio A.R."/>
            <person name="Diallinas G."/>
            <person name="Emri T."/>
            <person name="Fekete E."/>
            <person name="Flipphi M."/>
            <person name="Freyberg S."/>
            <person name="Gallo A."/>
            <person name="Gournas C."/>
            <person name="Habgood R."/>
            <person name="Hainaut M."/>
            <person name="Harispe M.L."/>
            <person name="Henrissat B."/>
            <person name="Hilden K.S."/>
            <person name="Hope R."/>
            <person name="Hossain A."/>
            <person name="Karabika E."/>
            <person name="Karaffa L."/>
            <person name="Karanyi Z."/>
            <person name="Krasevec N."/>
            <person name="Kuo A."/>
            <person name="Kusch H."/>
            <person name="LaButti K."/>
            <person name="Lagendijk E.L."/>
            <person name="Lapidus A."/>
            <person name="Levasseur A."/>
            <person name="Lindquist E."/>
            <person name="Lipzen A."/>
            <person name="Logrieco A.F."/>
            <person name="MacCabe A."/>
            <person name="Maekelae M.R."/>
            <person name="Malavazi I."/>
            <person name="Melin P."/>
            <person name="Meyer V."/>
            <person name="Mielnichuk N."/>
            <person name="Miskei M."/>
            <person name="Molnar A.P."/>
            <person name="Mule G."/>
            <person name="Ngan C.Y."/>
            <person name="Orejas M."/>
            <person name="Orosz E."/>
            <person name="Ouedraogo J.P."/>
            <person name="Overkamp K.M."/>
            <person name="Park H.-S."/>
            <person name="Perrone G."/>
            <person name="Piumi F."/>
            <person name="Punt P.J."/>
            <person name="Ram A.F."/>
            <person name="Ramon A."/>
            <person name="Rauscher S."/>
            <person name="Record E."/>
            <person name="Riano-Pachon D.M."/>
            <person name="Robert V."/>
            <person name="Roehrig J."/>
            <person name="Ruller R."/>
            <person name="Salamov A."/>
            <person name="Salih N.S."/>
            <person name="Samson R.A."/>
            <person name="Sandor E."/>
            <person name="Sanguinetti M."/>
            <person name="Schuetze T."/>
            <person name="Sepcic K."/>
            <person name="Shelest E."/>
            <person name="Sherlock G."/>
            <person name="Sophianopoulou V."/>
            <person name="Squina F.M."/>
            <person name="Sun H."/>
            <person name="Susca A."/>
            <person name="Todd R.B."/>
            <person name="Tsang A."/>
            <person name="Unkles S.E."/>
            <person name="van de Wiele N."/>
            <person name="van Rossen-Uffink D."/>
            <person name="Oliveira J.V."/>
            <person name="Vesth T.C."/>
            <person name="Visser J."/>
            <person name="Yu J.-H."/>
            <person name="Zhou M."/>
            <person name="Andersen M.R."/>
            <person name="Archer D.B."/>
            <person name="Baker S.E."/>
            <person name="Benoit I."/>
            <person name="Brakhage A.A."/>
            <person name="Braus G.H."/>
            <person name="Fischer R."/>
            <person name="Frisvad J.C."/>
            <person name="Goldman G.H."/>
            <person name="Houbraken J."/>
            <person name="Oakley B."/>
            <person name="Pocsi I."/>
            <person name="Scazzocchio C."/>
            <person name="Seiboth B."/>
            <person name="vanKuyk P.A."/>
            <person name="Wortman J."/>
            <person name="Dyer P.S."/>
            <person name="Grigoriev I.V."/>
        </authorList>
    </citation>
    <scope>NUCLEOTIDE SEQUENCE [LARGE SCALE GENOMIC DNA]</scope>
    <source>
        <strain evidence="11">CBS 583.65</strain>
    </source>
</reference>
<dbReference type="RefSeq" id="XP_040672973.1">
    <property type="nucleotide sequence ID" value="XM_040811150.1"/>
</dbReference>
<evidence type="ECO:0000256" key="7">
    <source>
        <dbReference type="SAM" id="MobiDB-lite"/>
    </source>
</evidence>
<accession>A0A1L9Q0C1</accession>
<dbReference type="SMART" id="SM00906">
    <property type="entry name" value="Fungal_trans"/>
    <property type="match status" value="1"/>
</dbReference>
<keyword evidence="6" id="KW-0539">Nucleus</keyword>
<feature type="domain" description="Zn(2)-C6 fungal-type" evidence="8">
    <location>
        <begin position="12"/>
        <end position="58"/>
    </location>
</feature>
<dbReference type="SMART" id="SM00066">
    <property type="entry name" value="GAL4"/>
    <property type="match status" value="1"/>
</dbReference>
<keyword evidence="4" id="KW-0238">DNA-binding</keyword>
<keyword evidence="3" id="KW-0805">Transcription regulation</keyword>
<evidence type="ECO:0000256" key="6">
    <source>
        <dbReference type="ARBA" id="ARBA00023242"/>
    </source>
</evidence>
<evidence type="ECO:0000256" key="5">
    <source>
        <dbReference type="ARBA" id="ARBA00023163"/>
    </source>
</evidence>
<dbReference type="Gene3D" id="4.10.240.10">
    <property type="entry name" value="Zn(2)-C6 fungal-type DNA-binding domain"/>
    <property type="match status" value="1"/>
</dbReference>
<dbReference type="CDD" id="cd12148">
    <property type="entry name" value="fungal_TF_MHR"/>
    <property type="match status" value="1"/>
</dbReference>
<dbReference type="GeneID" id="63726661"/>
<dbReference type="GO" id="GO:0006351">
    <property type="term" value="P:DNA-templated transcription"/>
    <property type="evidence" value="ECO:0007669"/>
    <property type="project" value="InterPro"/>
</dbReference>
<evidence type="ECO:0000256" key="2">
    <source>
        <dbReference type="ARBA" id="ARBA00022833"/>
    </source>
</evidence>
<keyword evidence="2" id="KW-0862">Zinc</keyword>
<dbReference type="GO" id="GO:0003677">
    <property type="term" value="F:DNA binding"/>
    <property type="evidence" value="ECO:0007669"/>
    <property type="project" value="UniProtKB-KW"/>
</dbReference>
<dbReference type="InterPro" id="IPR036864">
    <property type="entry name" value="Zn2-C6_fun-type_DNA-bd_sf"/>
</dbReference>
<dbReference type="InterPro" id="IPR001138">
    <property type="entry name" value="Zn2Cys6_DnaBD"/>
</dbReference>
<evidence type="ECO:0000256" key="3">
    <source>
        <dbReference type="ARBA" id="ARBA00023015"/>
    </source>
</evidence>
<dbReference type="Proteomes" id="UP000184073">
    <property type="component" value="Unassembled WGS sequence"/>
</dbReference>
<sequence>MVMADVYEPPRLRASTACVACNKKKVRCIFSETSSKCRNCLRHQWPCFQREPKRRGRQPGYARRDRRPGREQLAPLDAQVSPDVSSLPLNAVEEITPPTTTWSLTSETAWKDYDARPGRSNVSALWNPYTSITATGGFMERNDYFHDTDSITNDEGTLPIAPAETLSEDDVQLLRLQRAFDIPPRAVRESLVDTFMKRCAPWMPIVERNWLQDIDNSKPSILLLQAAFLAASRVTSAPAVASYASSHEFYRRAKALFYSGWEKNPLTVVAAVCILHWYNPECPEHVSTNTSGFWRYVGIGLAHQIGLHKEPLNTEGKALRRRLWWSLFARDCLISAGQGRPLAVNLCDSELAPPRIDDFRDSSHRPDLFISYVEICSILGHLTQCCRRDSLTRRTRQSVGKSLQRWIHGLPKSLRLFASTGSDTELSSSEKPLSPYDFEARQLHVPYFVCLIILSRSQPAHHAPSAAAILASAYVVAIFEDFLARDEIQYLGSVFTFYLLATGIGMLSCRRIPLLWSKAAPGMQTIDSSLEQLAKRWPSAMAPLRVLRAITEKQQSLPAADNHVEAPSLQDEHRAFFDTLGPGLTWAWEDLMRPRMHQDGAEAEYTGSIGYRVSEGPIPPVSSRTRGNAAAIVDTLPTGSLFDPVNDFPELNNQDALDHGLFQLQYDGIGDWLLNDYDTIEQDDALQMRIMTSPPFPRLFTPPAPRSMRYSDNLRSTPRISAVGDLPRTDMGGCPCTPTDLGRIILDTLQL</sequence>
<feature type="region of interest" description="Disordered" evidence="7">
    <location>
        <begin position="52"/>
        <end position="80"/>
    </location>
</feature>
<feature type="domain" description="Xylanolytic transcriptional activator regulatory" evidence="9">
    <location>
        <begin position="293"/>
        <end position="359"/>
    </location>
</feature>
<evidence type="ECO:0008006" key="12">
    <source>
        <dbReference type="Google" id="ProtNLM"/>
    </source>
</evidence>
<dbReference type="InterPro" id="IPR052073">
    <property type="entry name" value="Amide_Lactam_Regulators"/>
</dbReference>
<protein>
    <recommendedName>
        <fullName evidence="12">Zn(2)-C6 fungal-type domain-containing protein</fullName>
    </recommendedName>
</protein>
<keyword evidence="11" id="KW-1185">Reference proteome</keyword>
<dbReference type="OrthoDB" id="10251155at2759"/>
<organism evidence="10 11">
    <name type="scientific">Aspergillus versicolor CBS 583.65</name>
    <dbReference type="NCBI Taxonomy" id="1036611"/>
    <lineage>
        <taxon>Eukaryota</taxon>
        <taxon>Fungi</taxon>
        <taxon>Dikarya</taxon>
        <taxon>Ascomycota</taxon>
        <taxon>Pezizomycotina</taxon>
        <taxon>Eurotiomycetes</taxon>
        <taxon>Eurotiomycetidae</taxon>
        <taxon>Eurotiales</taxon>
        <taxon>Aspergillaceae</taxon>
        <taxon>Aspergillus</taxon>
        <taxon>Aspergillus subgen. Nidulantes</taxon>
    </lineage>
</organism>
<dbReference type="InterPro" id="IPR007219">
    <property type="entry name" value="XnlR_reg_dom"/>
</dbReference>
<dbReference type="VEuPathDB" id="FungiDB:ASPVEDRAFT_361731"/>
<evidence type="ECO:0000259" key="9">
    <source>
        <dbReference type="SMART" id="SM00906"/>
    </source>
</evidence>
<keyword evidence="5" id="KW-0804">Transcription</keyword>